<dbReference type="Gene3D" id="1.10.10.10">
    <property type="entry name" value="Winged helix-like DNA-binding domain superfamily/Winged helix DNA-binding domain"/>
    <property type="match status" value="1"/>
</dbReference>
<gene>
    <name evidence="4" type="ORF">NV381_23295</name>
</gene>
<evidence type="ECO:0000256" key="2">
    <source>
        <dbReference type="ARBA" id="ARBA00006479"/>
    </source>
</evidence>
<dbReference type="PANTHER" id="PTHR18964:SF149">
    <property type="entry name" value="BIFUNCTIONAL UDP-N-ACETYLGLUCOSAMINE 2-EPIMERASE_N-ACETYLMANNOSAMINE KINASE"/>
    <property type="match status" value="1"/>
</dbReference>
<dbReference type="SUPFAM" id="SSF46785">
    <property type="entry name" value="Winged helix' DNA-binding domain"/>
    <property type="match status" value="1"/>
</dbReference>
<evidence type="ECO:0000256" key="1">
    <source>
        <dbReference type="ARBA" id="ARBA00002486"/>
    </source>
</evidence>
<dbReference type="RefSeq" id="WP_258215684.1">
    <property type="nucleotide sequence ID" value="NZ_JANQBD010000018.1"/>
</dbReference>
<reference evidence="4 5" key="1">
    <citation type="submission" date="2022-08" db="EMBL/GenBank/DDBJ databases">
        <title>Paenibacillus endoradicis sp. nov., Paenibacillus radicibacter sp. nov and Paenibacillus pararadicis sp. nov., three cold-adapted plant growth-promoting bacteria isolated from root of Larix gmelinii in Great Khingan.</title>
        <authorList>
            <person name="Xue H."/>
        </authorList>
    </citation>
    <scope>NUCLEOTIDE SEQUENCE [LARGE SCALE GENOMIC DNA]</scope>
    <source>
        <strain evidence="4 5">N5-1-1-5</strain>
    </source>
</reference>
<dbReference type="InterPro" id="IPR000600">
    <property type="entry name" value="ROK"/>
</dbReference>
<evidence type="ECO:0000313" key="5">
    <source>
        <dbReference type="Proteomes" id="UP001300012"/>
    </source>
</evidence>
<dbReference type="PROSITE" id="PS01125">
    <property type="entry name" value="ROK"/>
    <property type="match status" value="1"/>
</dbReference>
<sequence>MIKKIKDERTIVSNKMIYLQQVKQNNMSEVLGRLWQYRQASRVELVEQTGLTSGTLTNLTHELIEMNILRENESISGSVGRRRVMLGFDPRVYRIIGLDIGRTALEIVVMDLNGEILQSIERDMSGCKGPDDYFRIITPLVIEVKKGLEAEGCKILGLGAGIPGPIDYDQGTLLSPPNFPGWEGYPVQRVLEEQCGLVTLIDDDARTSAMAERWYGLGKSIQNLVFVTMGVGIGGGVVSGGVIVRGANGLSGQVGHMTIVQDGKMCDCGNRGCWETVGSIPGILSRWPQGRTIEEFQAAVQNRDPEALQCLDKTISYMETALVNIQNLYDPELIVLGGRLYPLLSDSMDKLKPRFRSRLYAFAKDKLRIESSTFGTSQSAVGAAALLLNFLLSEPVRLLSLTEG</sequence>
<proteinExistence type="inferred from homology"/>
<dbReference type="SUPFAM" id="SSF53067">
    <property type="entry name" value="Actin-like ATPase domain"/>
    <property type="match status" value="1"/>
</dbReference>
<keyword evidence="3" id="KW-0859">Xylose metabolism</keyword>
<accession>A0ABT1YLP8</accession>
<keyword evidence="3" id="KW-0119">Carbohydrate metabolism</keyword>
<name>A0ABT1YLP8_9BACL</name>
<dbReference type="InterPro" id="IPR036390">
    <property type="entry name" value="WH_DNA-bd_sf"/>
</dbReference>
<dbReference type="InterPro" id="IPR043129">
    <property type="entry name" value="ATPase_NBD"/>
</dbReference>
<dbReference type="PANTHER" id="PTHR18964">
    <property type="entry name" value="ROK (REPRESSOR, ORF, KINASE) FAMILY"/>
    <property type="match status" value="1"/>
</dbReference>
<protein>
    <submittedName>
        <fullName evidence="4">ROK family protein</fullName>
    </submittedName>
</protein>
<comment type="caution">
    <text evidence="4">The sequence shown here is derived from an EMBL/GenBank/DDBJ whole genome shotgun (WGS) entry which is preliminary data.</text>
</comment>
<comment type="similarity">
    <text evidence="2">Belongs to the ROK (NagC/XylR) family.</text>
</comment>
<evidence type="ECO:0000256" key="3">
    <source>
        <dbReference type="ARBA" id="ARBA00022629"/>
    </source>
</evidence>
<dbReference type="EMBL" id="JANQBD010000018">
    <property type="protein sequence ID" value="MCR8634120.1"/>
    <property type="molecule type" value="Genomic_DNA"/>
</dbReference>
<evidence type="ECO:0000313" key="4">
    <source>
        <dbReference type="EMBL" id="MCR8634120.1"/>
    </source>
</evidence>
<dbReference type="Gene3D" id="3.30.420.40">
    <property type="match status" value="2"/>
</dbReference>
<dbReference type="InterPro" id="IPR049874">
    <property type="entry name" value="ROK_cs"/>
</dbReference>
<comment type="function">
    <text evidence="1">Transcriptional repressor of xylose-utilizing enzymes.</text>
</comment>
<dbReference type="Proteomes" id="UP001300012">
    <property type="component" value="Unassembled WGS sequence"/>
</dbReference>
<organism evidence="4 5">
    <name type="scientific">Paenibacillus radicis</name>
    <name type="common">ex Xue et al. 2023</name>
    <dbReference type="NCBI Taxonomy" id="2972489"/>
    <lineage>
        <taxon>Bacteria</taxon>
        <taxon>Bacillati</taxon>
        <taxon>Bacillota</taxon>
        <taxon>Bacilli</taxon>
        <taxon>Bacillales</taxon>
        <taxon>Paenibacillaceae</taxon>
        <taxon>Paenibacillus</taxon>
    </lineage>
</organism>
<dbReference type="InterPro" id="IPR036388">
    <property type="entry name" value="WH-like_DNA-bd_sf"/>
</dbReference>
<keyword evidence="5" id="KW-1185">Reference proteome</keyword>
<dbReference type="Pfam" id="PF00480">
    <property type="entry name" value="ROK"/>
    <property type="match status" value="1"/>
</dbReference>